<feature type="compositionally biased region" description="Low complexity" evidence="5">
    <location>
        <begin position="80"/>
        <end position="93"/>
    </location>
</feature>
<dbReference type="CDD" id="cd07377">
    <property type="entry name" value="WHTH_GntR"/>
    <property type="match status" value="1"/>
</dbReference>
<dbReference type="InterPro" id="IPR051446">
    <property type="entry name" value="HTH_trans_reg/aminotransferase"/>
</dbReference>
<keyword evidence="3" id="KW-0238">DNA-binding</keyword>
<dbReference type="Gene3D" id="1.10.10.10">
    <property type="entry name" value="Winged helix-like DNA-binding domain superfamily/Winged helix DNA-binding domain"/>
    <property type="match status" value="1"/>
</dbReference>
<evidence type="ECO:0000313" key="7">
    <source>
        <dbReference type="EMBL" id="VDC23014.1"/>
    </source>
</evidence>
<protein>
    <submittedName>
        <fullName evidence="7">HTH-type transcriptional repressor YtrA</fullName>
    </submittedName>
</protein>
<feature type="domain" description="HTH gntR-type" evidence="6">
    <location>
        <begin position="7"/>
        <end position="75"/>
    </location>
</feature>
<keyword evidence="1" id="KW-0663">Pyridoxal phosphate</keyword>
<evidence type="ECO:0000256" key="2">
    <source>
        <dbReference type="ARBA" id="ARBA00023015"/>
    </source>
</evidence>
<dbReference type="Proteomes" id="UP000280861">
    <property type="component" value="Unassembled WGS sequence"/>
</dbReference>
<dbReference type="InterPro" id="IPR036390">
    <property type="entry name" value="WH_DNA-bd_sf"/>
</dbReference>
<dbReference type="GO" id="GO:0003700">
    <property type="term" value="F:DNA-binding transcription factor activity"/>
    <property type="evidence" value="ECO:0007669"/>
    <property type="project" value="InterPro"/>
</dbReference>
<dbReference type="InterPro" id="IPR000524">
    <property type="entry name" value="Tscrpt_reg_HTH_GntR"/>
</dbReference>
<dbReference type="PROSITE" id="PS50949">
    <property type="entry name" value="HTH_GNTR"/>
    <property type="match status" value="1"/>
</dbReference>
<keyword evidence="8" id="KW-1185">Reference proteome</keyword>
<dbReference type="PANTHER" id="PTHR46577:SF1">
    <property type="entry name" value="HTH-TYPE TRANSCRIPTIONAL REGULATORY PROTEIN GABR"/>
    <property type="match status" value="1"/>
</dbReference>
<dbReference type="InterPro" id="IPR036388">
    <property type="entry name" value="WH-like_DNA-bd_sf"/>
</dbReference>
<dbReference type="Pfam" id="PF00392">
    <property type="entry name" value="GntR"/>
    <property type="match status" value="1"/>
</dbReference>
<sequence>MDLGSATAPYEQIRSQIASLVALGELTPATKLPSVRSLAADLGIAAGTVARAYKELEAAGVVQSRRRGGTIVATRPPGPAGHAAAGSHGEGEAAPAAADLAEVRVAVDRYIKLGRRAGLADEVLVDLVRGRLRQDGPAAGRLGT</sequence>
<evidence type="ECO:0000256" key="3">
    <source>
        <dbReference type="ARBA" id="ARBA00023125"/>
    </source>
</evidence>
<evidence type="ECO:0000313" key="8">
    <source>
        <dbReference type="Proteomes" id="UP000280861"/>
    </source>
</evidence>
<dbReference type="PANTHER" id="PTHR46577">
    <property type="entry name" value="HTH-TYPE TRANSCRIPTIONAL REGULATORY PROTEIN GABR"/>
    <property type="match status" value="1"/>
</dbReference>
<gene>
    <name evidence="7" type="primary">ytrA_1</name>
    <name evidence="7" type="ORF">PSET11_01110</name>
</gene>
<evidence type="ECO:0000259" key="6">
    <source>
        <dbReference type="PROSITE" id="PS50949"/>
    </source>
</evidence>
<organism evidence="7 8">
    <name type="scientific">Arthrobacter ulcerisalmonis</name>
    <dbReference type="NCBI Taxonomy" id="2483813"/>
    <lineage>
        <taxon>Bacteria</taxon>
        <taxon>Bacillati</taxon>
        <taxon>Actinomycetota</taxon>
        <taxon>Actinomycetes</taxon>
        <taxon>Micrococcales</taxon>
        <taxon>Micrococcaceae</taxon>
        <taxon>Arthrobacter</taxon>
    </lineage>
</organism>
<dbReference type="AlphaFoldDB" id="A0A3P5X6S8"/>
<evidence type="ECO:0000256" key="5">
    <source>
        <dbReference type="SAM" id="MobiDB-lite"/>
    </source>
</evidence>
<dbReference type="SUPFAM" id="SSF46785">
    <property type="entry name" value="Winged helix' DNA-binding domain"/>
    <property type="match status" value="1"/>
</dbReference>
<name>A0A3P5X6S8_9MICC</name>
<proteinExistence type="predicted"/>
<evidence type="ECO:0000256" key="4">
    <source>
        <dbReference type="ARBA" id="ARBA00023163"/>
    </source>
</evidence>
<accession>A0A3P5X6S8</accession>
<dbReference type="EMBL" id="UXAU01000018">
    <property type="protein sequence ID" value="VDC23014.1"/>
    <property type="molecule type" value="Genomic_DNA"/>
</dbReference>
<reference evidence="7 8" key="1">
    <citation type="submission" date="2018-11" db="EMBL/GenBank/DDBJ databases">
        <authorList>
            <person name="Criscuolo A."/>
        </authorList>
    </citation>
    <scope>NUCLEOTIDE SEQUENCE [LARGE SCALE GENOMIC DNA]</scope>
    <source>
        <strain evidence="7">AT11b</strain>
    </source>
</reference>
<evidence type="ECO:0000256" key="1">
    <source>
        <dbReference type="ARBA" id="ARBA00022898"/>
    </source>
</evidence>
<keyword evidence="4" id="KW-0804">Transcription</keyword>
<feature type="region of interest" description="Disordered" evidence="5">
    <location>
        <begin position="67"/>
        <end position="93"/>
    </location>
</feature>
<dbReference type="SMART" id="SM00345">
    <property type="entry name" value="HTH_GNTR"/>
    <property type="match status" value="1"/>
</dbReference>
<dbReference type="GO" id="GO:0003677">
    <property type="term" value="F:DNA binding"/>
    <property type="evidence" value="ECO:0007669"/>
    <property type="project" value="UniProtKB-KW"/>
</dbReference>
<keyword evidence="2" id="KW-0805">Transcription regulation</keyword>